<dbReference type="PANTHER" id="PTHR12682:SF11">
    <property type="entry name" value="PROTEIN ARCHEASE"/>
    <property type="match status" value="1"/>
</dbReference>
<protein>
    <recommendedName>
        <fullName evidence="6">Archease domain-containing protein</fullName>
    </recommendedName>
</protein>
<keyword evidence="3" id="KW-0479">Metal-binding</keyword>
<dbReference type="SUPFAM" id="SSF69819">
    <property type="entry name" value="MTH1598-like"/>
    <property type="match status" value="1"/>
</dbReference>
<comment type="similarity">
    <text evidence="1">Belongs to the archease family.</text>
</comment>
<dbReference type="Proteomes" id="UP000034793">
    <property type="component" value="Unassembled WGS sequence"/>
</dbReference>
<proteinExistence type="inferred from homology"/>
<keyword evidence="2" id="KW-0819">tRNA processing</keyword>
<comment type="caution">
    <text evidence="7">The sequence shown here is derived from an EMBL/GenBank/DDBJ whole genome shotgun (WGS) entry which is preliminary data.</text>
</comment>
<dbReference type="PANTHER" id="PTHR12682">
    <property type="entry name" value="ARCHEASE"/>
    <property type="match status" value="1"/>
</dbReference>
<evidence type="ECO:0000256" key="4">
    <source>
        <dbReference type="ARBA" id="ARBA00022837"/>
    </source>
</evidence>
<feature type="domain" description="Archease" evidence="6">
    <location>
        <begin position="11"/>
        <end position="154"/>
    </location>
</feature>
<evidence type="ECO:0000256" key="1">
    <source>
        <dbReference type="ARBA" id="ARBA00007963"/>
    </source>
</evidence>
<keyword evidence="4" id="KW-0106">Calcium</keyword>
<evidence type="ECO:0000259" key="6">
    <source>
        <dbReference type="Pfam" id="PF01951"/>
    </source>
</evidence>
<organism evidence="7 8">
    <name type="scientific">Candidatus Woesebacteria bacterium GW2011_GWA1_39_8</name>
    <dbReference type="NCBI Taxonomy" id="1618552"/>
    <lineage>
        <taxon>Bacteria</taxon>
        <taxon>Candidatus Woeseibacteriota</taxon>
    </lineage>
</organism>
<evidence type="ECO:0000256" key="3">
    <source>
        <dbReference type="ARBA" id="ARBA00022723"/>
    </source>
</evidence>
<dbReference type="EMBL" id="LBXL01000006">
    <property type="protein sequence ID" value="KKR30466.1"/>
    <property type="molecule type" value="Genomic_DNA"/>
</dbReference>
<evidence type="ECO:0000313" key="8">
    <source>
        <dbReference type="Proteomes" id="UP000034793"/>
    </source>
</evidence>
<dbReference type="AlphaFoldDB" id="A0A0G0PZE9"/>
<dbReference type="Pfam" id="PF01951">
    <property type="entry name" value="Archease"/>
    <property type="match status" value="1"/>
</dbReference>
<feature type="coiled-coil region" evidence="5">
    <location>
        <begin position="56"/>
        <end position="83"/>
    </location>
</feature>
<dbReference type="InterPro" id="IPR036820">
    <property type="entry name" value="Archease_dom_sf"/>
</dbReference>
<accession>A0A0G0PZE9</accession>
<evidence type="ECO:0000256" key="2">
    <source>
        <dbReference type="ARBA" id="ARBA00022694"/>
    </source>
</evidence>
<dbReference type="InterPro" id="IPR023572">
    <property type="entry name" value="Archease_dom"/>
</dbReference>
<gene>
    <name evidence="7" type="ORF">UT61_C0006G0022</name>
</gene>
<evidence type="ECO:0000256" key="5">
    <source>
        <dbReference type="SAM" id="Coils"/>
    </source>
</evidence>
<sequence length="154" mass="17464">MQNAKLRNKFKFLPDIATADLAFEAFGKDASELFENAGLALESAMVESDSLKTREVKEINLKNENLENLLSSFLEELVFLKDSEQLLFNSITCEIRSESNSRKNSYELESKLGGEKINHKKHKLGVDVKAVTKHLFKIEQLGDKTYHCLVVLDV</sequence>
<keyword evidence="5" id="KW-0175">Coiled coil</keyword>
<evidence type="ECO:0000313" key="7">
    <source>
        <dbReference type="EMBL" id="KKR30466.1"/>
    </source>
</evidence>
<name>A0A0G0PZE9_9BACT</name>
<dbReference type="InterPro" id="IPR002804">
    <property type="entry name" value="Archease"/>
</dbReference>
<dbReference type="GO" id="GO:0008033">
    <property type="term" value="P:tRNA processing"/>
    <property type="evidence" value="ECO:0007669"/>
    <property type="project" value="UniProtKB-KW"/>
</dbReference>
<reference evidence="7 8" key="1">
    <citation type="journal article" date="2015" name="Nature">
        <title>rRNA introns, odd ribosomes, and small enigmatic genomes across a large radiation of phyla.</title>
        <authorList>
            <person name="Brown C.T."/>
            <person name="Hug L.A."/>
            <person name="Thomas B.C."/>
            <person name="Sharon I."/>
            <person name="Castelle C.J."/>
            <person name="Singh A."/>
            <person name="Wilkins M.J."/>
            <person name="Williams K.H."/>
            <person name="Banfield J.F."/>
        </authorList>
    </citation>
    <scope>NUCLEOTIDE SEQUENCE [LARGE SCALE GENOMIC DNA]</scope>
</reference>
<dbReference type="GO" id="GO:0046872">
    <property type="term" value="F:metal ion binding"/>
    <property type="evidence" value="ECO:0007669"/>
    <property type="project" value="UniProtKB-KW"/>
</dbReference>
<dbReference type="Gene3D" id="3.55.10.10">
    <property type="entry name" value="Archease domain"/>
    <property type="match status" value="1"/>
</dbReference>